<proteinExistence type="predicted"/>
<gene>
    <name evidence="1" type="ORF">B4U80_01356</name>
</gene>
<dbReference type="AlphaFoldDB" id="A0A443RUK9"/>
<accession>A0A443RUK9</accession>
<comment type="caution">
    <text evidence="1">The sequence shown here is derived from an EMBL/GenBank/DDBJ whole genome shotgun (WGS) entry which is preliminary data.</text>
</comment>
<keyword evidence="2" id="KW-1185">Reference proteome</keyword>
<name>A0A443RUK9_9ACAR</name>
<protein>
    <submittedName>
        <fullName evidence="1">Uncharacterized protein</fullName>
    </submittedName>
</protein>
<sequence>MCFLWKIIHTKVWFEDSSTNTHWSKAPRMSLLWKSI</sequence>
<dbReference type="EMBL" id="NCKV01031054">
    <property type="protein sequence ID" value="RWS19026.1"/>
    <property type="molecule type" value="Genomic_DNA"/>
</dbReference>
<dbReference type="VEuPathDB" id="VectorBase:LDEU013014"/>
<organism evidence="1 2">
    <name type="scientific">Leptotrombidium deliense</name>
    <dbReference type="NCBI Taxonomy" id="299467"/>
    <lineage>
        <taxon>Eukaryota</taxon>
        <taxon>Metazoa</taxon>
        <taxon>Ecdysozoa</taxon>
        <taxon>Arthropoda</taxon>
        <taxon>Chelicerata</taxon>
        <taxon>Arachnida</taxon>
        <taxon>Acari</taxon>
        <taxon>Acariformes</taxon>
        <taxon>Trombidiformes</taxon>
        <taxon>Prostigmata</taxon>
        <taxon>Anystina</taxon>
        <taxon>Parasitengona</taxon>
        <taxon>Trombiculoidea</taxon>
        <taxon>Trombiculidae</taxon>
        <taxon>Leptotrombidium</taxon>
    </lineage>
</organism>
<evidence type="ECO:0000313" key="2">
    <source>
        <dbReference type="Proteomes" id="UP000288716"/>
    </source>
</evidence>
<dbReference type="Proteomes" id="UP000288716">
    <property type="component" value="Unassembled WGS sequence"/>
</dbReference>
<evidence type="ECO:0000313" key="1">
    <source>
        <dbReference type="EMBL" id="RWS19026.1"/>
    </source>
</evidence>
<reference evidence="1 2" key="1">
    <citation type="journal article" date="2018" name="Gigascience">
        <title>Genomes of trombidid mites reveal novel predicted allergens and laterally-transferred genes associated with secondary metabolism.</title>
        <authorList>
            <person name="Dong X."/>
            <person name="Chaisiri K."/>
            <person name="Xia D."/>
            <person name="Armstrong S.D."/>
            <person name="Fang Y."/>
            <person name="Donnelly M.J."/>
            <person name="Kadowaki T."/>
            <person name="McGarry J.W."/>
            <person name="Darby A.C."/>
            <person name="Makepeace B.L."/>
        </authorList>
    </citation>
    <scope>NUCLEOTIDE SEQUENCE [LARGE SCALE GENOMIC DNA]</scope>
    <source>
        <strain evidence="1">UoL-UT</strain>
    </source>
</reference>